<dbReference type="RefSeq" id="WP_155461662.1">
    <property type="nucleotide sequence ID" value="NZ_WNKY01000001.1"/>
</dbReference>
<dbReference type="GO" id="GO:0005198">
    <property type="term" value="F:structural molecule activity"/>
    <property type="evidence" value="ECO:0007669"/>
    <property type="project" value="InterPro"/>
</dbReference>
<dbReference type="Pfam" id="PF06841">
    <property type="entry name" value="Phage_T4_gp19"/>
    <property type="match status" value="1"/>
</dbReference>
<protein>
    <submittedName>
        <fullName evidence="1">Phage tail protein</fullName>
    </submittedName>
</protein>
<dbReference type="Proteomes" id="UP000475582">
    <property type="component" value="Unassembled WGS sequence"/>
</dbReference>
<dbReference type="AlphaFoldDB" id="A0A6L6PBW2"/>
<dbReference type="PANTHER" id="PTHR38009">
    <property type="entry name" value="CONSERVED HYPOTHETICAL PHAGE TAIL PROTEIN"/>
    <property type="match status" value="1"/>
</dbReference>
<comment type="caution">
    <text evidence="1">The sequence shown here is derived from an EMBL/GenBank/DDBJ whole genome shotgun (WGS) entry which is preliminary data.</text>
</comment>
<name>A0A6L6PBW2_9BURK</name>
<dbReference type="PANTHER" id="PTHR38009:SF1">
    <property type="entry name" value="CONSERVED HYPOTHETICAL PHAGE TAIL PROTEIN"/>
    <property type="match status" value="1"/>
</dbReference>
<proteinExistence type="predicted"/>
<evidence type="ECO:0000313" key="2">
    <source>
        <dbReference type="Proteomes" id="UP000475582"/>
    </source>
</evidence>
<dbReference type="NCBIfam" id="TIGR02241">
    <property type="entry name" value="conserved hypothetical phage tail region protein"/>
    <property type="match status" value="1"/>
</dbReference>
<organism evidence="1 2">
    <name type="scientific">Duganella radicis</name>
    <dbReference type="NCBI Taxonomy" id="551988"/>
    <lineage>
        <taxon>Bacteria</taxon>
        <taxon>Pseudomonadati</taxon>
        <taxon>Pseudomonadota</taxon>
        <taxon>Betaproteobacteria</taxon>
        <taxon>Burkholderiales</taxon>
        <taxon>Oxalobacteraceae</taxon>
        <taxon>Telluria group</taxon>
        <taxon>Duganella</taxon>
    </lineage>
</organism>
<accession>A0A6L6PBW2</accession>
<dbReference type="OrthoDB" id="9799891at2"/>
<keyword evidence="2" id="KW-1185">Reference proteome</keyword>
<reference evidence="1 2" key="1">
    <citation type="submission" date="2019-11" db="EMBL/GenBank/DDBJ databases">
        <title>Type strains purchased from KCTC, JCM and DSMZ.</title>
        <authorList>
            <person name="Lu H."/>
        </authorList>
    </citation>
    <scope>NUCLEOTIDE SEQUENCE [LARGE SCALE GENOMIC DNA]</scope>
    <source>
        <strain evidence="1 2">KCTC 22382</strain>
    </source>
</reference>
<dbReference type="EMBL" id="WNKY01000001">
    <property type="protein sequence ID" value="MTV36323.1"/>
    <property type="molecule type" value="Genomic_DNA"/>
</dbReference>
<dbReference type="InterPro" id="IPR010667">
    <property type="entry name" value="Phage_T4_Gp19"/>
</dbReference>
<dbReference type="InterPro" id="IPR011747">
    <property type="entry name" value="CHP02241"/>
</dbReference>
<sequence>MKDQASSDYFENEYLERGYPPPAFYFAVSIGNGSKIDDTAFSEVSGISTEFETEAVVEGGENRFVHQLPKQVKHGQLELKRGIARMSSPLAAWCKSTLEGEFATMIALQTVIVKLTGANGQVLRVWQFNDAYPLKWSVDPFSSTKNEVAVEKISLAYSYSQRRA</sequence>
<gene>
    <name evidence="1" type="ORF">GM676_01840</name>
</gene>
<evidence type="ECO:0000313" key="1">
    <source>
        <dbReference type="EMBL" id="MTV36323.1"/>
    </source>
</evidence>